<dbReference type="PROSITE" id="PS51257">
    <property type="entry name" value="PROKAR_LIPOPROTEIN"/>
    <property type="match status" value="1"/>
</dbReference>
<name>A0A2H4JC21_9CAUD</name>
<sequence>MIYKECKIIKKFLALIFSGALILGACDTKDVEDSTKKKKDPKTEVDDKGRVKGEKIEKALK</sequence>
<dbReference type="EMBL" id="MF417897">
    <property type="protein sequence ID" value="ASN69848.1"/>
    <property type="molecule type" value="Genomic_DNA"/>
</dbReference>
<evidence type="ECO:0008006" key="3">
    <source>
        <dbReference type="Google" id="ProtNLM"/>
    </source>
</evidence>
<protein>
    <recommendedName>
        <fullName evidence="3">Lipoprotein</fullName>
    </recommendedName>
</protein>
<gene>
    <name evidence="2" type="ORF">9F6_29</name>
</gene>
<accession>A0A2H4JC21</accession>
<feature type="region of interest" description="Disordered" evidence="1">
    <location>
        <begin position="29"/>
        <end position="48"/>
    </location>
</feature>
<evidence type="ECO:0000256" key="1">
    <source>
        <dbReference type="SAM" id="MobiDB-lite"/>
    </source>
</evidence>
<reference evidence="2" key="1">
    <citation type="submission" date="2017-06" db="EMBL/GenBank/DDBJ databases">
        <title>Novel phages from South African skin metaviromes.</title>
        <authorList>
            <person name="van Zyl L.J."/>
            <person name="Abrahams Y."/>
            <person name="Stander E.A."/>
            <person name="Kirby B.M."/>
            <person name="Clavaud C."/>
            <person name="Farcet C."/>
            <person name="Breton L."/>
            <person name="Trindade M.I."/>
        </authorList>
    </citation>
    <scope>NUCLEOTIDE SEQUENCE</scope>
</reference>
<evidence type="ECO:0000313" key="2">
    <source>
        <dbReference type="EMBL" id="ASN69848.1"/>
    </source>
</evidence>
<organism evidence="2">
    <name type="scientific">uncultured Caudovirales phage</name>
    <dbReference type="NCBI Taxonomy" id="2100421"/>
    <lineage>
        <taxon>Viruses</taxon>
        <taxon>Duplodnaviria</taxon>
        <taxon>Heunggongvirae</taxon>
        <taxon>Uroviricota</taxon>
        <taxon>Caudoviricetes</taxon>
        <taxon>Peduoviridae</taxon>
        <taxon>Maltschvirus</taxon>
        <taxon>Maltschvirus maltsch</taxon>
    </lineage>
</organism>
<proteinExistence type="predicted"/>